<proteinExistence type="predicted"/>
<dbReference type="PANTHER" id="PTHR43845:SF1">
    <property type="entry name" value="BLR5969 PROTEIN"/>
    <property type="match status" value="1"/>
</dbReference>
<sequence length="112" mass="12520">MDYFDDLETRDPEVREQALLAELSNQIDNAIRNAPGWAKILSDVQPADLNSREALAELPITRKSELNTRQKNDPPFGGLTTAASNELDWVFCSPGPIYEPGARGGDFWRMGR</sequence>
<dbReference type="AlphaFoldDB" id="A0A382N218"/>
<reference evidence="1" key="1">
    <citation type="submission" date="2018-05" db="EMBL/GenBank/DDBJ databases">
        <authorList>
            <person name="Lanie J.A."/>
            <person name="Ng W.-L."/>
            <person name="Kazmierczak K.M."/>
            <person name="Andrzejewski T.M."/>
            <person name="Davidsen T.M."/>
            <person name="Wayne K.J."/>
            <person name="Tettelin H."/>
            <person name="Glass J.I."/>
            <person name="Rusch D."/>
            <person name="Podicherti R."/>
            <person name="Tsui H.-C.T."/>
            <person name="Winkler M.E."/>
        </authorList>
    </citation>
    <scope>NUCLEOTIDE SEQUENCE</scope>
</reference>
<gene>
    <name evidence="1" type="ORF">METZ01_LOCUS307482</name>
</gene>
<name>A0A382N218_9ZZZZ</name>
<organism evidence="1">
    <name type="scientific">marine metagenome</name>
    <dbReference type="NCBI Taxonomy" id="408172"/>
    <lineage>
        <taxon>unclassified sequences</taxon>
        <taxon>metagenomes</taxon>
        <taxon>ecological metagenomes</taxon>
    </lineage>
</organism>
<dbReference type="EMBL" id="UINC01097157">
    <property type="protein sequence ID" value="SVC54628.1"/>
    <property type="molecule type" value="Genomic_DNA"/>
</dbReference>
<protein>
    <submittedName>
        <fullName evidence="1">Uncharacterized protein</fullName>
    </submittedName>
</protein>
<dbReference type="Gene3D" id="3.40.50.12780">
    <property type="entry name" value="N-terminal domain of ligase-like"/>
    <property type="match status" value="1"/>
</dbReference>
<feature type="non-terminal residue" evidence="1">
    <location>
        <position position="112"/>
    </location>
</feature>
<evidence type="ECO:0000313" key="1">
    <source>
        <dbReference type="EMBL" id="SVC54628.1"/>
    </source>
</evidence>
<dbReference type="PANTHER" id="PTHR43845">
    <property type="entry name" value="BLR5969 PROTEIN"/>
    <property type="match status" value="1"/>
</dbReference>
<accession>A0A382N218</accession>
<dbReference type="InterPro" id="IPR042099">
    <property type="entry name" value="ANL_N_sf"/>
</dbReference>